<feature type="signal peptide" evidence="3">
    <location>
        <begin position="1"/>
        <end position="20"/>
    </location>
</feature>
<dbReference type="PANTHER" id="PTHR47466:SF1">
    <property type="entry name" value="METALLOPROTEASE MEP1 (AFU_ORTHOLOGUE AFUA_1G07730)-RELATED"/>
    <property type="match status" value="1"/>
</dbReference>
<evidence type="ECO:0000313" key="4">
    <source>
        <dbReference type="EMBL" id="KAF4581090.1"/>
    </source>
</evidence>
<evidence type="ECO:0000256" key="3">
    <source>
        <dbReference type="SAM" id="SignalP"/>
    </source>
</evidence>
<dbReference type="PANTHER" id="PTHR47466">
    <property type="match status" value="1"/>
</dbReference>
<dbReference type="OrthoDB" id="536211at2759"/>
<gene>
    <name evidence="4" type="ORF">GQ602_007227</name>
</gene>
<keyword evidence="4" id="KW-0378">Hydrolase</keyword>
<keyword evidence="4" id="KW-0645">Protease</keyword>
<dbReference type="AlphaFoldDB" id="A0A8H4VAV3"/>
<organism evidence="4 5">
    <name type="scientific">Ophiocordyceps camponoti-floridani</name>
    <dbReference type="NCBI Taxonomy" id="2030778"/>
    <lineage>
        <taxon>Eukaryota</taxon>
        <taxon>Fungi</taxon>
        <taxon>Dikarya</taxon>
        <taxon>Ascomycota</taxon>
        <taxon>Pezizomycotina</taxon>
        <taxon>Sordariomycetes</taxon>
        <taxon>Hypocreomycetidae</taxon>
        <taxon>Hypocreales</taxon>
        <taxon>Ophiocordycipitaceae</taxon>
        <taxon>Ophiocordyceps</taxon>
    </lineage>
</organism>
<evidence type="ECO:0000256" key="2">
    <source>
        <dbReference type="SAM" id="MobiDB-lite"/>
    </source>
</evidence>
<feature type="chain" id="PRO_5034780593" evidence="3">
    <location>
        <begin position="21"/>
        <end position="416"/>
    </location>
</feature>
<comment type="similarity">
    <text evidence="1">Belongs to the peptidase M43B family.</text>
</comment>
<dbReference type="GO" id="GO:0006508">
    <property type="term" value="P:proteolysis"/>
    <property type="evidence" value="ECO:0007669"/>
    <property type="project" value="UniProtKB-KW"/>
</dbReference>
<reference evidence="4 5" key="1">
    <citation type="journal article" date="2020" name="G3 (Bethesda)">
        <title>Genetic Underpinnings of Host Manipulation by Ophiocordyceps as Revealed by Comparative Transcriptomics.</title>
        <authorList>
            <person name="Will I."/>
            <person name="Das B."/>
            <person name="Trinh T."/>
            <person name="Brachmann A."/>
            <person name="Ohm R.A."/>
            <person name="de Bekker C."/>
        </authorList>
    </citation>
    <scope>NUCLEOTIDE SEQUENCE [LARGE SCALE GENOMIC DNA]</scope>
    <source>
        <strain evidence="4 5">EC05</strain>
    </source>
</reference>
<keyword evidence="3" id="KW-0732">Signal</keyword>
<sequence>MLSPSTAVLGLLAASAPALSLVHHLGDEVESGLAALSRRDAAPVFGREVVDDEAFEPIEIDVYVHVVESSQDGKISNEAISAQMDIVNDAFKVANVSFVIKDMETRVDAEWAAKDMDDMRWKTHKGSGRDLNLWILEKIDAASMKSGSRTRSMTVSPRDETAYMIDGVALAAFAIPNAPGWTEDGDFEGKAAIKAFAAWMGVPPVFVRYCDPSDYLYGPLVDDVPIGRAYHVFEKAKQPKVTECSTPTPRDTCPEEMNDKMFGGKNPLLRGPDPLDNYMSIHLEACRNRFSPGQVRSMHRNWKHIRADHKTFGPDKEWVPEIKVVHREDGKLPYYEDPWTVAAQHFCSLDRHGHVEIEQESRCGTYNYCNALLGHEARTLEDFQKTRRCRRERARNPNLAWDDYKEDGLYGKGIGA</sequence>
<keyword evidence="4" id="KW-0482">Metalloprotease</keyword>
<protein>
    <submittedName>
        <fullName evidence="4">Metalloprotease 1</fullName>
    </submittedName>
</protein>
<dbReference type="InterPro" id="IPR024079">
    <property type="entry name" value="MetalloPept_cat_dom_sf"/>
</dbReference>
<keyword evidence="5" id="KW-1185">Reference proteome</keyword>
<accession>A0A8H4VAV3</accession>
<evidence type="ECO:0000256" key="1">
    <source>
        <dbReference type="ARBA" id="ARBA00008721"/>
    </source>
</evidence>
<evidence type="ECO:0000313" key="5">
    <source>
        <dbReference type="Proteomes" id="UP000562929"/>
    </source>
</evidence>
<comment type="caution">
    <text evidence="4">The sequence shown here is derived from an EMBL/GenBank/DDBJ whole genome shotgun (WGS) entry which is preliminary data.</text>
</comment>
<dbReference type="GO" id="GO:0008237">
    <property type="term" value="F:metallopeptidase activity"/>
    <property type="evidence" value="ECO:0007669"/>
    <property type="project" value="UniProtKB-KW"/>
</dbReference>
<dbReference type="Proteomes" id="UP000562929">
    <property type="component" value="Unassembled WGS sequence"/>
</dbReference>
<name>A0A8H4VAV3_9HYPO</name>
<feature type="region of interest" description="Disordered" evidence="2">
    <location>
        <begin position="242"/>
        <end position="266"/>
    </location>
</feature>
<dbReference type="Gene3D" id="3.40.390.10">
    <property type="entry name" value="Collagenase (Catalytic Domain)"/>
    <property type="match status" value="1"/>
</dbReference>
<proteinExistence type="inferred from homology"/>
<dbReference type="EMBL" id="JAACLJ010000009">
    <property type="protein sequence ID" value="KAF4581090.1"/>
    <property type="molecule type" value="Genomic_DNA"/>
</dbReference>